<feature type="compositionally biased region" description="Acidic residues" evidence="13">
    <location>
        <begin position="606"/>
        <end position="618"/>
    </location>
</feature>
<evidence type="ECO:0000256" key="6">
    <source>
        <dbReference type="ARBA" id="ARBA00022801"/>
    </source>
</evidence>
<dbReference type="Gene3D" id="3.60.15.10">
    <property type="entry name" value="Ribonuclease Z/Hydroxyacylglutathione hydrolase-like"/>
    <property type="match status" value="1"/>
</dbReference>
<evidence type="ECO:0000256" key="13">
    <source>
        <dbReference type="SAM" id="MobiDB-lite"/>
    </source>
</evidence>
<comment type="subcellular location">
    <subcellularLocation>
        <location evidence="1">Nucleus</location>
    </subcellularLocation>
</comment>
<evidence type="ECO:0000256" key="2">
    <source>
        <dbReference type="ARBA" id="ARBA00010304"/>
    </source>
</evidence>
<dbReference type="GO" id="GO:0004519">
    <property type="term" value="F:endonuclease activity"/>
    <property type="evidence" value="ECO:0007669"/>
    <property type="project" value="UniProtKB-KW"/>
</dbReference>
<evidence type="ECO:0000259" key="14">
    <source>
        <dbReference type="Pfam" id="PF07522"/>
    </source>
</evidence>
<keyword evidence="7" id="KW-0269">Exonuclease</keyword>
<dbReference type="Pfam" id="PF07522">
    <property type="entry name" value="DRMBL"/>
    <property type="match status" value="1"/>
</dbReference>
<dbReference type="GO" id="GO:0000723">
    <property type="term" value="P:telomere maintenance"/>
    <property type="evidence" value="ECO:0007669"/>
    <property type="project" value="TreeGrafter"/>
</dbReference>
<dbReference type="GO" id="GO:0003684">
    <property type="term" value="F:damaged DNA binding"/>
    <property type="evidence" value="ECO:0007669"/>
    <property type="project" value="TreeGrafter"/>
</dbReference>
<feature type="compositionally biased region" description="Polar residues" evidence="13">
    <location>
        <begin position="425"/>
        <end position="437"/>
    </location>
</feature>
<dbReference type="GO" id="GO:0036297">
    <property type="term" value="P:interstrand cross-link repair"/>
    <property type="evidence" value="ECO:0007669"/>
    <property type="project" value="TreeGrafter"/>
</dbReference>
<evidence type="ECO:0000256" key="9">
    <source>
        <dbReference type="ARBA" id="ARBA00023204"/>
    </source>
</evidence>
<sequence>MFLIQGNGKAILYTGDIRSEPWWVEALVRNPTVVPYAHGIRRLDTIYLDTTFAAERHNIPTFPTKAEGLAELLSKVAHYPQSTIFHFHAWTFGYEEVWIALANALDSRVSNIQFSPHYRLTRFKIHVDAYKSRIYQSLRLSVNNGAKNGKEGKIDNLTKREYGDIYLAPEAAALCGHWCGNSDQLGCLTNDQNVRLHSCEAGTDCKMLKSPNVVWITPIITHSADGHDVLEMGAGGGGGDLTQHELEVDDQETTKELLQLCFHGLEDTLAKNEIERMILEAFHSPAQRISLDSISSAFSDRELPLEHFARSLTDTIKTVTRKREGKSDARSESKTFPRQLRFPYSRHSSYDELCHLVGAFKPKDIYPCTVDEQNWTRSLSVRNQFGHLCSENIFAHDAEMEALESKREIMRARKRSCTADKSKTGLRTSSPASQTSEAKYDLRARQLGSNSSPLSKLGIKAMPCLKRRRTDEGSVETIQKKSPTTIATTTTSTGSCENRLGDIRNRYEVESTSPSQKLVLTEHSTSDLHRLHLETPQLRTSSSTVQSVEKLRKYKASIQSSKPKGSKQSQLPKIGSSIDSKPYRTASEKKIPQGTQAQPINLSDMSDQEFDSEATTDGENDRPVVRVNNMDGVNESGQEDTQDTLSDSAFESQGRLRTRVDEAPRESRLRRRKEAYRAAKDLAGLGWGNSFVIVSSNAGRVEEETEL</sequence>
<evidence type="ECO:0000256" key="12">
    <source>
        <dbReference type="ARBA" id="ARBA00042677"/>
    </source>
</evidence>
<name>A0A8H3G336_9LECA</name>
<dbReference type="AlphaFoldDB" id="A0A8H3G336"/>
<dbReference type="GO" id="GO:0006310">
    <property type="term" value="P:DNA recombination"/>
    <property type="evidence" value="ECO:0007669"/>
    <property type="project" value="UniProtKB-KW"/>
</dbReference>
<keyword evidence="6" id="KW-0378">Hydrolase</keyword>
<keyword evidence="4" id="KW-0255">Endonuclease</keyword>
<evidence type="ECO:0000256" key="10">
    <source>
        <dbReference type="ARBA" id="ARBA00023242"/>
    </source>
</evidence>
<gene>
    <name evidence="15" type="ORF">HETSPECPRED_009863</name>
</gene>
<reference evidence="15" key="1">
    <citation type="submission" date="2021-03" db="EMBL/GenBank/DDBJ databases">
        <authorList>
            <person name="Tagirdzhanova G."/>
        </authorList>
    </citation>
    <scope>NUCLEOTIDE SEQUENCE</scope>
</reference>
<evidence type="ECO:0000256" key="4">
    <source>
        <dbReference type="ARBA" id="ARBA00022759"/>
    </source>
</evidence>
<dbReference type="SUPFAM" id="SSF56281">
    <property type="entry name" value="Metallo-hydrolase/oxidoreductase"/>
    <property type="match status" value="1"/>
</dbReference>
<organism evidence="15 16">
    <name type="scientific">Heterodermia speciosa</name>
    <dbReference type="NCBI Taxonomy" id="116794"/>
    <lineage>
        <taxon>Eukaryota</taxon>
        <taxon>Fungi</taxon>
        <taxon>Dikarya</taxon>
        <taxon>Ascomycota</taxon>
        <taxon>Pezizomycotina</taxon>
        <taxon>Lecanoromycetes</taxon>
        <taxon>OSLEUM clade</taxon>
        <taxon>Lecanoromycetidae</taxon>
        <taxon>Caliciales</taxon>
        <taxon>Physciaceae</taxon>
        <taxon>Heterodermia</taxon>
    </lineage>
</organism>
<keyword evidence="5" id="KW-0227">DNA damage</keyword>
<dbReference type="InterPro" id="IPR036866">
    <property type="entry name" value="RibonucZ/Hydroxyglut_hydro"/>
</dbReference>
<comment type="similarity">
    <text evidence="2">Belongs to the DNA repair metallo-beta-lactamase (DRMBL) family.</text>
</comment>
<proteinExistence type="inferred from homology"/>
<dbReference type="InterPro" id="IPR011084">
    <property type="entry name" value="DRMBL"/>
</dbReference>
<evidence type="ECO:0000256" key="7">
    <source>
        <dbReference type="ARBA" id="ARBA00022839"/>
    </source>
</evidence>
<evidence type="ECO:0000256" key="3">
    <source>
        <dbReference type="ARBA" id="ARBA00022722"/>
    </source>
</evidence>
<keyword evidence="8" id="KW-0233">DNA recombination</keyword>
<keyword evidence="16" id="KW-1185">Reference proteome</keyword>
<dbReference type="GO" id="GO:0006303">
    <property type="term" value="P:double-strand break repair via nonhomologous end joining"/>
    <property type="evidence" value="ECO:0007669"/>
    <property type="project" value="TreeGrafter"/>
</dbReference>
<feature type="region of interest" description="Disordered" evidence="13">
    <location>
        <begin position="415"/>
        <end position="439"/>
    </location>
</feature>
<keyword evidence="9" id="KW-0234">DNA repair</keyword>
<feature type="compositionally biased region" description="Polar residues" evidence="13">
    <location>
        <begin position="593"/>
        <end position="605"/>
    </location>
</feature>
<protein>
    <recommendedName>
        <fullName evidence="11">Protein artemis</fullName>
    </recommendedName>
    <alternativeName>
        <fullName evidence="12">DNA cross-link repair 1C protein</fullName>
    </alternativeName>
</protein>
<evidence type="ECO:0000256" key="1">
    <source>
        <dbReference type="ARBA" id="ARBA00004123"/>
    </source>
</evidence>
<evidence type="ECO:0000256" key="5">
    <source>
        <dbReference type="ARBA" id="ARBA00022763"/>
    </source>
</evidence>
<accession>A0A8H3G336</accession>
<dbReference type="PANTHER" id="PTHR23240:SF8">
    <property type="entry name" value="PROTEIN ARTEMIS"/>
    <property type="match status" value="1"/>
</dbReference>
<comment type="caution">
    <text evidence="15">The sequence shown here is derived from an EMBL/GenBank/DDBJ whole genome shotgun (WGS) entry which is preliminary data.</text>
</comment>
<feature type="domain" description="DNA repair metallo-beta-lactamase" evidence="14">
    <location>
        <begin position="334"/>
        <end position="369"/>
    </location>
</feature>
<feature type="region of interest" description="Disordered" evidence="13">
    <location>
        <begin position="555"/>
        <end position="666"/>
    </location>
</feature>
<keyword evidence="3" id="KW-0540">Nuclease</keyword>
<evidence type="ECO:0000256" key="8">
    <source>
        <dbReference type="ARBA" id="ARBA00023172"/>
    </source>
</evidence>
<evidence type="ECO:0000313" key="15">
    <source>
        <dbReference type="EMBL" id="CAF9935689.1"/>
    </source>
</evidence>
<dbReference type="PANTHER" id="PTHR23240">
    <property type="entry name" value="DNA CROSS-LINK REPAIR PROTEIN PSO2/SNM1-RELATED"/>
    <property type="match status" value="1"/>
</dbReference>
<evidence type="ECO:0000256" key="11">
    <source>
        <dbReference type="ARBA" id="ARBA00039759"/>
    </source>
</evidence>
<dbReference type="Proteomes" id="UP000664521">
    <property type="component" value="Unassembled WGS sequence"/>
</dbReference>
<dbReference type="GO" id="GO:0035312">
    <property type="term" value="F:5'-3' DNA exonuclease activity"/>
    <property type="evidence" value="ECO:0007669"/>
    <property type="project" value="TreeGrafter"/>
</dbReference>
<evidence type="ECO:0000313" key="16">
    <source>
        <dbReference type="Proteomes" id="UP000664521"/>
    </source>
</evidence>
<feature type="compositionally biased region" description="Low complexity" evidence="13">
    <location>
        <begin position="557"/>
        <end position="570"/>
    </location>
</feature>
<keyword evidence="10" id="KW-0539">Nucleus</keyword>
<dbReference type="EMBL" id="CAJPDS010000085">
    <property type="protein sequence ID" value="CAF9935689.1"/>
    <property type="molecule type" value="Genomic_DNA"/>
</dbReference>
<dbReference type="GO" id="GO:0005634">
    <property type="term" value="C:nucleus"/>
    <property type="evidence" value="ECO:0007669"/>
    <property type="project" value="UniProtKB-SubCell"/>
</dbReference>
<dbReference type="OrthoDB" id="5561659at2759"/>